<feature type="region of interest" description="Disordered" evidence="1">
    <location>
        <begin position="400"/>
        <end position="446"/>
    </location>
</feature>
<feature type="compositionally biased region" description="Low complexity" evidence="1">
    <location>
        <begin position="332"/>
        <end position="349"/>
    </location>
</feature>
<dbReference type="OrthoDB" id="10460020at2759"/>
<name>W6YMB0_COCC2</name>
<organism evidence="2 3">
    <name type="scientific">Cochliobolus carbonum (strain 26-R-13)</name>
    <name type="common">Maize leaf spot fungus</name>
    <name type="synonym">Bipolaris zeicola</name>
    <dbReference type="NCBI Taxonomy" id="930089"/>
    <lineage>
        <taxon>Eukaryota</taxon>
        <taxon>Fungi</taxon>
        <taxon>Dikarya</taxon>
        <taxon>Ascomycota</taxon>
        <taxon>Pezizomycotina</taxon>
        <taxon>Dothideomycetes</taxon>
        <taxon>Pleosporomycetidae</taxon>
        <taxon>Pleosporales</taxon>
        <taxon>Pleosporineae</taxon>
        <taxon>Pleosporaceae</taxon>
        <taxon>Bipolaris</taxon>
    </lineage>
</organism>
<feature type="compositionally biased region" description="Polar residues" evidence="1">
    <location>
        <begin position="296"/>
        <end position="316"/>
    </location>
</feature>
<dbReference type="RefSeq" id="XP_007706670.1">
    <property type="nucleotide sequence ID" value="XM_007708480.1"/>
</dbReference>
<protein>
    <submittedName>
        <fullName evidence="2">Uncharacterized protein</fullName>
    </submittedName>
</protein>
<gene>
    <name evidence="2" type="ORF">COCCADRAFT_21677</name>
</gene>
<feature type="compositionally biased region" description="Polar residues" evidence="1">
    <location>
        <begin position="177"/>
        <end position="191"/>
    </location>
</feature>
<dbReference type="AlphaFoldDB" id="W6YMB0"/>
<evidence type="ECO:0000313" key="2">
    <source>
        <dbReference type="EMBL" id="EUC38925.1"/>
    </source>
</evidence>
<dbReference type="GeneID" id="19145036"/>
<feature type="region of interest" description="Disordered" evidence="1">
    <location>
        <begin position="130"/>
        <end position="232"/>
    </location>
</feature>
<evidence type="ECO:0000313" key="3">
    <source>
        <dbReference type="Proteomes" id="UP000053841"/>
    </source>
</evidence>
<evidence type="ECO:0000256" key="1">
    <source>
        <dbReference type="SAM" id="MobiDB-lite"/>
    </source>
</evidence>
<reference evidence="2 3" key="1">
    <citation type="journal article" date="2013" name="PLoS Genet.">
        <title>Comparative genome structure, secondary metabolite, and effector coding capacity across Cochliobolus pathogens.</title>
        <authorList>
            <person name="Condon B.J."/>
            <person name="Leng Y."/>
            <person name="Wu D."/>
            <person name="Bushley K.E."/>
            <person name="Ohm R.A."/>
            <person name="Otillar R."/>
            <person name="Martin J."/>
            <person name="Schackwitz W."/>
            <person name="Grimwood J."/>
            <person name="MohdZainudin N."/>
            <person name="Xue C."/>
            <person name="Wang R."/>
            <person name="Manning V.A."/>
            <person name="Dhillon B."/>
            <person name="Tu Z.J."/>
            <person name="Steffenson B.J."/>
            <person name="Salamov A."/>
            <person name="Sun H."/>
            <person name="Lowry S."/>
            <person name="LaButti K."/>
            <person name="Han J."/>
            <person name="Copeland A."/>
            <person name="Lindquist E."/>
            <person name="Barry K."/>
            <person name="Schmutz J."/>
            <person name="Baker S.E."/>
            <person name="Ciuffetti L.M."/>
            <person name="Grigoriev I.V."/>
            <person name="Zhong S."/>
            <person name="Turgeon B.G."/>
        </authorList>
    </citation>
    <scope>NUCLEOTIDE SEQUENCE [LARGE SCALE GENOMIC DNA]</scope>
    <source>
        <strain evidence="2 3">26-R-13</strain>
    </source>
</reference>
<dbReference type="HOGENOM" id="CLU_482301_0_0_1"/>
<keyword evidence="3" id="KW-1185">Reference proteome</keyword>
<feature type="region of interest" description="Disordered" evidence="1">
    <location>
        <begin position="291"/>
        <end position="360"/>
    </location>
</feature>
<dbReference type="KEGG" id="bze:COCCADRAFT_21677"/>
<accession>W6YMB0</accession>
<dbReference type="Proteomes" id="UP000053841">
    <property type="component" value="Unassembled WGS sequence"/>
</dbReference>
<sequence>MALLAVILPYKAQSAGLATDCSQHLLEPNNHLAPTSAISCIKGLGEVNTSLYIEINKVRIRVRKDSYTALIKYMDALSICASKRTQNRKQVPVLGLNEYIRGKTNRPFPNRRKDVQKRYYFKIPSSYVGLRGGASSPDDDDSGNHRVGRNDNVSDQSSDRDDSLYRVDIQGGLSDQPADTSYENTNRNAADTDNLENHMAPNSAVVNGSDEPHYNGAPATQGHMEDGTSDGEFNGDFIASRDVSGHVLRNGMSGHVSNGICYNGAPVLPGDYMDSDASNEYTNNTALVPTHRNHHVPQNTTITNGADDNFSSSRSARPSLGRMADDAPGPQLTSVSTLPPPSSRTSLSSHRSRIDSLRDAQQEEDDYVIDWWLCEPLGRTPSNATHTSSLASSRDREYLAHHPHHHEQQDPSSHAHYNPLAGYYDENDDRQDSSTNTPGLTLFPPPPNSLLSRIPYLDPAPTENIWPPNPGPPDLVSHSRRVSGITVGRLPPSPSPSPLQLSPPLPVIADTTTTAADSRTRSLATARHQRRRRRRNAIFTRLRATWRGVKPGFITVWTCDVFKRH</sequence>
<proteinExistence type="predicted"/>
<dbReference type="EMBL" id="KI964539">
    <property type="protein sequence ID" value="EUC38925.1"/>
    <property type="molecule type" value="Genomic_DNA"/>
</dbReference>